<name>A0AAV1PHV4_SCOSC</name>
<dbReference type="InterPro" id="IPR002913">
    <property type="entry name" value="START_lipid-bd_dom"/>
</dbReference>
<evidence type="ECO:0000256" key="11">
    <source>
        <dbReference type="ARBA" id="ARBA00079049"/>
    </source>
</evidence>
<evidence type="ECO:0000256" key="2">
    <source>
        <dbReference type="ARBA" id="ARBA00022448"/>
    </source>
</evidence>
<evidence type="ECO:0000256" key="5">
    <source>
        <dbReference type="ARBA" id="ARBA00022990"/>
    </source>
</evidence>
<evidence type="ECO:0000256" key="1">
    <source>
        <dbReference type="ARBA" id="ARBA00004496"/>
    </source>
</evidence>
<dbReference type="Proteomes" id="UP001314229">
    <property type="component" value="Unassembled WGS sequence"/>
</dbReference>
<evidence type="ECO:0000256" key="6">
    <source>
        <dbReference type="ARBA" id="ARBA00023055"/>
    </source>
</evidence>
<keyword evidence="14" id="KW-1185">Reference proteome</keyword>
<keyword evidence="6" id="KW-0445">Lipid transport</keyword>
<keyword evidence="7" id="KW-0446">Lipid-binding</keyword>
<evidence type="ECO:0000313" key="14">
    <source>
        <dbReference type="Proteomes" id="UP001314229"/>
    </source>
</evidence>
<evidence type="ECO:0000313" key="13">
    <source>
        <dbReference type="EMBL" id="CAK6971289.1"/>
    </source>
</evidence>
<dbReference type="SMART" id="SM00234">
    <property type="entry name" value="START"/>
    <property type="match status" value="1"/>
</dbReference>
<comment type="subcellular location">
    <subcellularLocation>
        <location evidence="1">Cytoplasm</location>
    </subcellularLocation>
</comment>
<dbReference type="PANTHER" id="PTHR19308:SF39">
    <property type="entry name" value="PHOSPHATIDYLCHOLINE TRANSFER PROTEIN"/>
    <property type="match status" value="1"/>
</dbReference>
<dbReference type="GO" id="GO:0008525">
    <property type="term" value="F:phosphatidylcholine transporter activity"/>
    <property type="evidence" value="ECO:0007669"/>
    <property type="project" value="TreeGrafter"/>
</dbReference>
<accession>A0AAV1PHV4</accession>
<organism evidence="13 14">
    <name type="scientific">Scomber scombrus</name>
    <name type="common">Atlantic mackerel</name>
    <name type="synonym">Scomber vernalis</name>
    <dbReference type="NCBI Taxonomy" id="13677"/>
    <lineage>
        <taxon>Eukaryota</taxon>
        <taxon>Metazoa</taxon>
        <taxon>Chordata</taxon>
        <taxon>Craniata</taxon>
        <taxon>Vertebrata</taxon>
        <taxon>Euteleostomi</taxon>
        <taxon>Actinopterygii</taxon>
        <taxon>Neopterygii</taxon>
        <taxon>Teleostei</taxon>
        <taxon>Neoteleostei</taxon>
        <taxon>Acanthomorphata</taxon>
        <taxon>Pelagiaria</taxon>
        <taxon>Scombriformes</taxon>
        <taxon>Scombridae</taxon>
        <taxon>Scomber</taxon>
    </lineage>
</organism>
<gene>
    <name evidence="13" type="ORF">FSCOSCO3_A000527</name>
</gene>
<keyword evidence="4" id="KW-0597">Phosphoprotein</keyword>
<evidence type="ECO:0000256" key="4">
    <source>
        <dbReference type="ARBA" id="ARBA00022553"/>
    </source>
</evidence>
<comment type="caution">
    <text evidence="13">The sequence shown here is derived from an EMBL/GenBank/DDBJ whole genome shotgun (WGS) entry which is preliminary data.</text>
</comment>
<keyword evidence="3" id="KW-0963">Cytoplasm</keyword>
<keyword evidence="5" id="KW-0007">Acetylation</keyword>
<dbReference type="InterPro" id="IPR051213">
    <property type="entry name" value="START_lipid_transfer"/>
</dbReference>
<evidence type="ECO:0000256" key="7">
    <source>
        <dbReference type="ARBA" id="ARBA00023121"/>
    </source>
</evidence>
<protein>
    <recommendedName>
        <fullName evidence="9">Phosphatidylcholine transfer protein</fullName>
    </recommendedName>
    <alternativeName>
        <fullName evidence="11">START domain-containing protein 2</fullName>
    </alternativeName>
    <alternativeName>
        <fullName evidence="10">StAR-related lipid transfer protein 2</fullName>
    </alternativeName>
</protein>
<dbReference type="GO" id="GO:0005829">
    <property type="term" value="C:cytosol"/>
    <property type="evidence" value="ECO:0007669"/>
    <property type="project" value="UniProtKB-ARBA"/>
</dbReference>
<comment type="subunit">
    <text evidence="8">Interacts with ACOT13/THEM2.</text>
</comment>
<evidence type="ECO:0000256" key="9">
    <source>
        <dbReference type="ARBA" id="ARBA00069061"/>
    </source>
</evidence>
<dbReference type="PROSITE" id="PS50848">
    <property type="entry name" value="START"/>
    <property type="match status" value="1"/>
</dbReference>
<evidence type="ECO:0000256" key="10">
    <source>
        <dbReference type="ARBA" id="ARBA00077188"/>
    </source>
</evidence>
<dbReference type="Gene3D" id="3.30.530.20">
    <property type="match status" value="1"/>
</dbReference>
<evidence type="ECO:0000256" key="3">
    <source>
        <dbReference type="ARBA" id="ARBA00022490"/>
    </source>
</evidence>
<keyword evidence="2" id="KW-0813">Transport</keyword>
<dbReference type="FunFam" id="3.30.530.20:FF:000017">
    <property type="entry name" value="Phosphatidylcholine transfer protein, putative"/>
    <property type="match status" value="1"/>
</dbReference>
<evidence type="ECO:0000256" key="8">
    <source>
        <dbReference type="ARBA" id="ARBA00063535"/>
    </source>
</evidence>
<dbReference type="InterPro" id="IPR023393">
    <property type="entry name" value="START-like_dom_sf"/>
</dbReference>
<dbReference type="AlphaFoldDB" id="A0AAV1PHV4"/>
<sequence length="233" mass="26823">MCVCARVCVCVYVCVRTGAVMSLRFTDEDFESAWGELDEPHLDGGWELFTETMGVKIYRLFDKETGLYEYKIFGVLASCPAELCADVYMDLTYRKHWDGYVKELHEMESDGQKAIYWQVKYPFPLSNRDYVYMRERRDLEVGDRKIWVILARSSTETACEEKGGVLRVKDYKQSVAMESDGASGTKVFMNYFDNPGGMIPTWLVNWAAKSGVPGFLTDMQKACNNYKSYCQKK</sequence>
<proteinExistence type="predicted"/>
<dbReference type="EMBL" id="CAWUFR010000174">
    <property type="protein sequence ID" value="CAK6971289.1"/>
    <property type="molecule type" value="Genomic_DNA"/>
</dbReference>
<reference evidence="13 14" key="1">
    <citation type="submission" date="2024-01" db="EMBL/GenBank/DDBJ databases">
        <authorList>
            <person name="Alioto T."/>
            <person name="Alioto T."/>
            <person name="Gomez Garrido J."/>
        </authorList>
    </citation>
    <scope>NUCLEOTIDE SEQUENCE [LARGE SCALE GENOMIC DNA]</scope>
</reference>
<feature type="domain" description="START" evidence="12">
    <location>
        <begin position="45"/>
        <end position="228"/>
    </location>
</feature>
<dbReference type="GO" id="GO:0031210">
    <property type="term" value="F:phosphatidylcholine binding"/>
    <property type="evidence" value="ECO:0007669"/>
    <property type="project" value="TreeGrafter"/>
</dbReference>
<dbReference type="Pfam" id="PF01852">
    <property type="entry name" value="START"/>
    <property type="match status" value="1"/>
</dbReference>
<evidence type="ECO:0000259" key="12">
    <source>
        <dbReference type="PROSITE" id="PS50848"/>
    </source>
</evidence>
<dbReference type="PANTHER" id="PTHR19308">
    <property type="entry name" value="PHOSPHATIDYLCHOLINE TRANSFER PROTEIN"/>
    <property type="match status" value="1"/>
</dbReference>
<dbReference type="SUPFAM" id="SSF55961">
    <property type="entry name" value="Bet v1-like"/>
    <property type="match status" value="1"/>
</dbReference>